<dbReference type="InterPro" id="IPR036249">
    <property type="entry name" value="Thioredoxin-like_sf"/>
</dbReference>
<accession>A0A5N5SLB4</accession>
<organism evidence="5 6">
    <name type="scientific">Armadillidium nasatum</name>
    <dbReference type="NCBI Taxonomy" id="96803"/>
    <lineage>
        <taxon>Eukaryota</taxon>
        <taxon>Metazoa</taxon>
        <taxon>Ecdysozoa</taxon>
        <taxon>Arthropoda</taxon>
        <taxon>Crustacea</taxon>
        <taxon>Multicrustacea</taxon>
        <taxon>Malacostraca</taxon>
        <taxon>Eumalacostraca</taxon>
        <taxon>Peracarida</taxon>
        <taxon>Isopoda</taxon>
        <taxon>Oniscidea</taxon>
        <taxon>Crinocheta</taxon>
        <taxon>Armadillidiidae</taxon>
        <taxon>Armadillidium</taxon>
    </lineage>
</organism>
<dbReference type="OrthoDB" id="1026733at2759"/>
<gene>
    <name evidence="5" type="primary">faf2-b</name>
    <name evidence="5" type="ORF">Anas_01019</name>
</gene>
<dbReference type="Gene3D" id="3.40.30.10">
    <property type="entry name" value="Glutaredoxin"/>
    <property type="match status" value="1"/>
</dbReference>
<dbReference type="GO" id="GO:0043130">
    <property type="term" value="F:ubiquitin binding"/>
    <property type="evidence" value="ECO:0007669"/>
    <property type="project" value="TreeGrafter"/>
</dbReference>
<dbReference type="PANTHER" id="PTHR23322">
    <property type="entry name" value="FAS-ASSOCIATED PROTEIN"/>
    <property type="match status" value="1"/>
</dbReference>
<feature type="transmembrane region" description="Helical" evidence="3">
    <location>
        <begin position="67"/>
        <end position="90"/>
    </location>
</feature>
<evidence type="ECO:0000256" key="2">
    <source>
        <dbReference type="SAM" id="MobiDB-lite"/>
    </source>
</evidence>
<dbReference type="InterPro" id="IPR001012">
    <property type="entry name" value="UBX_dom"/>
</dbReference>
<proteinExistence type="predicted"/>
<keyword evidence="3" id="KW-1133">Transmembrane helix</keyword>
<evidence type="ECO:0000256" key="1">
    <source>
        <dbReference type="ARBA" id="ARBA00023054"/>
    </source>
</evidence>
<dbReference type="Pfam" id="PF14555">
    <property type="entry name" value="UBA_4"/>
    <property type="match status" value="1"/>
</dbReference>
<keyword evidence="3" id="KW-0472">Membrane</keyword>
<name>A0A5N5SLB4_9CRUS</name>
<dbReference type="SUPFAM" id="SSF52833">
    <property type="entry name" value="Thioredoxin-like"/>
    <property type="match status" value="1"/>
</dbReference>
<evidence type="ECO:0000313" key="6">
    <source>
        <dbReference type="Proteomes" id="UP000326759"/>
    </source>
</evidence>
<dbReference type="InterPro" id="IPR006577">
    <property type="entry name" value="UAS"/>
</dbReference>
<dbReference type="AlphaFoldDB" id="A0A5N5SLB4"/>
<feature type="region of interest" description="Disordered" evidence="2">
    <location>
        <begin position="269"/>
        <end position="292"/>
    </location>
</feature>
<dbReference type="Gene3D" id="3.10.20.90">
    <property type="entry name" value="Phosphatidylinositol 3-kinase Catalytic Subunit, Chain A, domain 1"/>
    <property type="match status" value="1"/>
</dbReference>
<evidence type="ECO:0000256" key="3">
    <source>
        <dbReference type="SAM" id="Phobius"/>
    </source>
</evidence>
<feature type="domain" description="UBX" evidence="4">
    <location>
        <begin position="324"/>
        <end position="406"/>
    </location>
</feature>
<dbReference type="SUPFAM" id="SSF54236">
    <property type="entry name" value="Ubiquitin-like"/>
    <property type="match status" value="1"/>
</dbReference>
<dbReference type="Pfam" id="PF21021">
    <property type="entry name" value="FAF1"/>
    <property type="match status" value="1"/>
</dbReference>
<dbReference type="CDD" id="cd16120">
    <property type="entry name" value="UBX_UBXN3B"/>
    <property type="match status" value="1"/>
</dbReference>
<dbReference type="SMART" id="SM00594">
    <property type="entry name" value="UAS"/>
    <property type="match status" value="1"/>
</dbReference>
<dbReference type="EMBL" id="SEYY01023561">
    <property type="protein sequence ID" value="KAB7494786.1"/>
    <property type="molecule type" value="Genomic_DNA"/>
</dbReference>
<dbReference type="PROSITE" id="PS50033">
    <property type="entry name" value="UBX"/>
    <property type="match status" value="1"/>
</dbReference>
<dbReference type="Gene3D" id="1.10.8.10">
    <property type="entry name" value="DNA helicase RuvA subunit, C-terminal domain"/>
    <property type="match status" value="1"/>
</dbReference>
<comment type="caution">
    <text evidence="5">The sequence shown here is derived from an EMBL/GenBank/DDBJ whole genome shotgun (WGS) entry which is preliminary data.</text>
</comment>
<dbReference type="GO" id="GO:0036503">
    <property type="term" value="P:ERAD pathway"/>
    <property type="evidence" value="ECO:0007669"/>
    <property type="project" value="TreeGrafter"/>
</dbReference>
<keyword evidence="6" id="KW-1185">Reference proteome</keyword>
<dbReference type="InterPro" id="IPR049483">
    <property type="entry name" value="FAF1_2-like_UAS"/>
</dbReference>
<keyword evidence="1" id="KW-0175">Coiled coil</keyword>
<keyword evidence="3" id="KW-0812">Transmembrane</keyword>
<dbReference type="PANTHER" id="PTHR23322:SF1">
    <property type="entry name" value="FAS-ASSOCIATED FACTOR 2"/>
    <property type="match status" value="1"/>
</dbReference>
<dbReference type="Proteomes" id="UP000326759">
    <property type="component" value="Unassembled WGS sequence"/>
</dbReference>
<evidence type="ECO:0000259" key="4">
    <source>
        <dbReference type="PROSITE" id="PS50033"/>
    </source>
</evidence>
<dbReference type="GO" id="GO:0005783">
    <property type="term" value="C:endoplasmic reticulum"/>
    <property type="evidence" value="ECO:0007669"/>
    <property type="project" value="TreeGrafter"/>
</dbReference>
<reference evidence="5 6" key="1">
    <citation type="journal article" date="2019" name="PLoS Biol.">
        <title>Sex chromosomes control vertical transmission of feminizing Wolbachia symbionts in an isopod.</title>
        <authorList>
            <person name="Becking T."/>
            <person name="Chebbi M.A."/>
            <person name="Giraud I."/>
            <person name="Moumen B."/>
            <person name="Laverre T."/>
            <person name="Caubet Y."/>
            <person name="Peccoud J."/>
            <person name="Gilbert C."/>
            <person name="Cordaux R."/>
        </authorList>
    </citation>
    <scope>NUCLEOTIDE SEQUENCE [LARGE SCALE GENOMIC DNA]</scope>
    <source>
        <strain evidence="5">ANa2</strain>
        <tissue evidence="5">Whole body excluding digestive tract and cuticle</tissue>
    </source>
</reference>
<sequence length="411" mass="47899">MDDDEECELSAEELEKLMQFQEVTGVEDVSFAKMLLILHNWNVESAVQNHLSIQGSPQRSQSNSRAYFSWCYYFLSLPLNLIYSFFYTLIFPHPTRIDPLGDVIGFITDYELEYGEQHPAFYQGSYTQALSYAKSELKFLLIYLHNKDYRETSKFCREVLSDPAIIEYINSNLVFWSCSVSTSEGYRVSQALRENGYPFFAVIVLKDNRMTVVGRFEGFYNPGAFLNKLQSLISDNEVYLAVARADRQERELNAALRLEQDAAYMESLKADQEKARRRREEREAETKQKQEAKELERTIMEERENRRKLKIEWADRIPVEPDEGEEGVIHIVAKLPQGTRLNRRFYGTESLSALYYYIFCHPDSPDRFQVTTNFPRKHVPCEPVDDKSVSTTFNEFGLAQRTMLFVTDLDA</sequence>
<protein>
    <submittedName>
        <fullName evidence="5">FAS-associated factor 2-B</fullName>
    </submittedName>
</protein>
<evidence type="ECO:0000313" key="5">
    <source>
        <dbReference type="EMBL" id="KAB7494786.1"/>
    </source>
</evidence>
<dbReference type="InterPro" id="IPR029071">
    <property type="entry name" value="Ubiquitin-like_domsf"/>
</dbReference>
<dbReference type="InterPro" id="IPR050730">
    <property type="entry name" value="UBX_domain-protein"/>
</dbReference>
<dbReference type="Pfam" id="PF00789">
    <property type="entry name" value="UBX"/>
    <property type="match status" value="1"/>
</dbReference>